<evidence type="ECO:0000259" key="2">
    <source>
        <dbReference type="Pfam" id="PF22936"/>
    </source>
</evidence>
<feature type="compositionally biased region" description="Polar residues" evidence="1">
    <location>
        <begin position="158"/>
        <end position="184"/>
    </location>
</feature>
<evidence type="ECO:0000256" key="1">
    <source>
        <dbReference type="SAM" id="MobiDB-lite"/>
    </source>
</evidence>
<evidence type="ECO:0000313" key="4">
    <source>
        <dbReference type="Proteomes" id="UP000321393"/>
    </source>
</evidence>
<feature type="region of interest" description="Disordered" evidence="1">
    <location>
        <begin position="157"/>
        <end position="184"/>
    </location>
</feature>
<reference evidence="3 4" key="1">
    <citation type="submission" date="2019-08" db="EMBL/GenBank/DDBJ databases">
        <title>Draft genome sequences of two oriental melons (Cucumis melo L. var makuwa).</title>
        <authorList>
            <person name="Kwon S.-Y."/>
        </authorList>
    </citation>
    <scope>NUCLEOTIDE SEQUENCE [LARGE SCALE GENOMIC DNA]</scope>
    <source>
        <strain evidence="4">cv. SW 3</strain>
        <tissue evidence="3">Leaf</tissue>
    </source>
</reference>
<dbReference type="InterPro" id="IPR054722">
    <property type="entry name" value="PolX-like_BBD"/>
</dbReference>
<dbReference type="AlphaFoldDB" id="A0A5A7UYH8"/>
<dbReference type="PANTHER" id="PTHR47592:SF27">
    <property type="entry name" value="OS08G0421700 PROTEIN"/>
    <property type="match status" value="1"/>
</dbReference>
<comment type="caution">
    <text evidence="3">The sequence shown here is derived from an EMBL/GenBank/DDBJ whole genome shotgun (WGS) entry which is preliminary data.</text>
</comment>
<dbReference type="PANTHER" id="PTHR47592">
    <property type="entry name" value="PBF68 PROTEIN"/>
    <property type="match status" value="1"/>
</dbReference>
<evidence type="ECO:0000313" key="3">
    <source>
        <dbReference type="EMBL" id="KAA0060160.1"/>
    </source>
</evidence>
<feature type="domain" description="Retrovirus-related Pol polyprotein from transposon TNT 1-94-like beta-barrel" evidence="2">
    <location>
        <begin position="11"/>
        <end position="89"/>
    </location>
</feature>
<dbReference type="EMBL" id="SSTE01005702">
    <property type="protein sequence ID" value="KAA0060160.1"/>
    <property type="molecule type" value="Genomic_DNA"/>
</dbReference>
<name>A0A5A7UYH8_CUCMM</name>
<dbReference type="Pfam" id="PF22936">
    <property type="entry name" value="Pol_BBD"/>
    <property type="match status" value="1"/>
</dbReference>
<proteinExistence type="predicted"/>
<accession>A0A5A7UYH8</accession>
<sequence length="184" mass="20510">MVSHRDINDAWIMDSGRTFHMTPNRDFFINFQKSDEGKVLLGDNGTCDVKGTGLVQIESHYRMIRMLTNVSYVPKCNLISLGKLDRSGYTIKFENRIMKVTKGSLVKLRGTLRNSLYVLEGTAVLGHATKALEQQKQQTVNHVVTEVRIDACKGLDVSSDQSPLASQTEATKQSEFDGVQSQQG</sequence>
<dbReference type="Proteomes" id="UP000321393">
    <property type="component" value="Unassembled WGS sequence"/>
</dbReference>
<organism evidence="3 4">
    <name type="scientific">Cucumis melo var. makuwa</name>
    <name type="common">Oriental melon</name>
    <dbReference type="NCBI Taxonomy" id="1194695"/>
    <lineage>
        <taxon>Eukaryota</taxon>
        <taxon>Viridiplantae</taxon>
        <taxon>Streptophyta</taxon>
        <taxon>Embryophyta</taxon>
        <taxon>Tracheophyta</taxon>
        <taxon>Spermatophyta</taxon>
        <taxon>Magnoliopsida</taxon>
        <taxon>eudicotyledons</taxon>
        <taxon>Gunneridae</taxon>
        <taxon>Pentapetalae</taxon>
        <taxon>rosids</taxon>
        <taxon>fabids</taxon>
        <taxon>Cucurbitales</taxon>
        <taxon>Cucurbitaceae</taxon>
        <taxon>Benincaseae</taxon>
        <taxon>Cucumis</taxon>
    </lineage>
</organism>
<gene>
    <name evidence="3" type="ORF">E6C27_scaffold542G00240</name>
</gene>
<dbReference type="OrthoDB" id="1751483at2759"/>
<protein>
    <submittedName>
        <fullName evidence="3">Retrovirus-related Pol polyprotein from transposon TNT 1-94</fullName>
    </submittedName>
</protein>